<evidence type="ECO:0000256" key="1">
    <source>
        <dbReference type="SAM" id="MobiDB-lite"/>
    </source>
</evidence>
<evidence type="ECO:0000313" key="3">
    <source>
        <dbReference type="Proteomes" id="UP000324022"/>
    </source>
</evidence>
<feature type="region of interest" description="Disordered" evidence="1">
    <location>
        <begin position="45"/>
        <end position="74"/>
    </location>
</feature>
<proteinExistence type="predicted"/>
<dbReference type="Proteomes" id="UP000324022">
    <property type="component" value="Unassembled WGS sequence"/>
</dbReference>
<protein>
    <submittedName>
        <fullName evidence="2">Uncharacterized protein</fullName>
    </submittedName>
</protein>
<organism evidence="2 3">
    <name type="scientific">Ustilago trichophora</name>
    <dbReference type="NCBI Taxonomy" id="86804"/>
    <lineage>
        <taxon>Eukaryota</taxon>
        <taxon>Fungi</taxon>
        <taxon>Dikarya</taxon>
        <taxon>Basidiomycota</taxon>
        <taxon>Ustilaginomycotina</taxon>
        <taxon>Ustilaginomycetes</taxon>
        <taxon>Ustilaginales</taxon>
        <taxon>Ustilaginaceae</taxon>
        <taxon>Ustilago</taxon>
    </lineage>
</organism>
<keyword evidence="3" id="KW-1185">Reference proteome</keyword>
<reference evidence="2 3" key="1">
    <citation type="submission" date="2018-03" db="EMBL/GenBank/DDBJ databases">
        <authorList>
            <person name="Guldener U."/>
        </authorList>
    </citation>
    <scope>NUCLEOTIDE SEQUENCE [LARGE SCALE GENOMIC DNA]</scope>
    <source>
        <strain evidence="2 3">NBRC100155</strain>
    </source>
</reference>
<sequence length="169" mass="18506">MTTTTFSRIPTNGAVPVSRHADRLNHPTLPVASANNSHFKLAQPSSSTVGISHTPCSSALDPDGPETTRPRELSLSQEISCGPCNFIDSKTIKRQHHTTLQLSKPFIDGQMSALTHSVSFSRSQDFKVNASLQTRGYLSQLAAKMWSNRFLGELQSIKELCGKHFSLDP</sequence>
<gene>
    <name evidence="2" type="ORF">UTRI_01963</name>
</gene>
<feature type="compositionally biased region" description="Polar residues" evidence="1">
    <location>
        <begin position="45"/>
        <end position="57"/>
    </location>
</feature>
<feature type="region of interest" description="Disordered" evidence="1">
    <location>
        <begin position="1"/>
        <end position="23"/>
    </location>
</feature>
<dbReference type="AlphaFoldDB" id="A0A5C3DYQ7"/>
<name>A0A5C3DYQ7_9BASI</name>
<accession>A0A5C3DYQ7</accession>
<dbReference type="EMBL" id="OOIN01000005">
    <property type="protein sequence ID" value="SPO23285.1"/>
    <property type="molecule type" value="Genomic_DNA"/>
</dbReference>
<feature type="compositionally biased region" description="Polar residues" evidence="1">
    <location>
        <begin position="1"/>
        <end position="10"/>
    </location>
</feature>
<evidence type="ECO:0000313" key="2">
    <source>
        <dbReference type="EMBL" id="SPO23285.1"/>
    </source>
</evidence>